<dbReference type="Gene3D" id="1.10.287.130">
    <property type="match status" value="1"/>
</dbReference>
<evidence type="ECO:0000313" key="7">
    <source>
        <dbReference type="EMBL" id="PCE25479.1"/>
    </source>
</evidence>
<dbReference type="InterPro" id="IPR004358">
    <property type="entry name" value="Sig_transdc_His_kin-like_C"/>
</dbReference>
<dbReference type="SUPFAM" id="SSF55874">
    <property type="entry name" value="ATPase domain of HSP90 chaperone/DNA topoisomerase II/histidine kinase"/>
    <property type="match status" value="1"/>
</dbReference>
<evidence type="ECO:0000256" key="2">
    <source>
        <dbReference type="ARBA" id="ARBA00012438"/>
    </source>
</evidence>
<dbReference type="SMART" id="SM00388">
    <property type="entry name" value="HisKA"/>
    <property type="match status" value="1"/>
</dbReference>
<evidence type="ECO:0000259" key="5">
    <source>
        <dbReference type="PROSITE" id="PS50109"/>
    </source>
</evidence>
<keyword evidence="7" id="KW-0418">Kinase</keyword>
<dbReference type="InterPro" id="IPR036097">
    <property type="entry name" value="HisK_dim/P_sf"/>
</dbReference>
<dbReference type="Proteomes" id="UP000218022">
    <property type="component" value="Unassembled WGS sequence"/>
</dbReference>
<organism evidence="7 8">
    <name type="scientific">Paraburkholderia acidicola</name>
    <dbReference type="NCBI Taxonomy" id="1912599"/>
    <lineage>
        <taxon>Bacteria</taxon>
        <taxon>Pseudomonadati</taxon>
        <taxon>Pseudomonadota</taxon>
        <taxon>Betaproteobacteria</taxon>
        <taxon>Burkholderiales</taxon>
        <taxon>Burkholderiaceae</taxon>
        <taxon>Paraburkholderia</taxon>
    </lineage>
</organism>
<dbReference type="SUPFAM" id="SSF52172">
    <property type="entry name" value="CheY-like"/>
    <property type="match status" value="1"/>
</dbReference>
<feature type="domain" description="Response regulatory" evidence="6">
    <location>
        <begin position="13"/>
        <end position="130"/>
    </location>
</feature>
<dbReference type="Gene3D" id="3.40.50.2300">
    <property type="match status" value="1"/>
</dbReference>
<dbReference type="PANTHER" id="PTHR43547:SF2">
    <property type="entry name" value="HYBRID SIGNAL TRANSDUCTION HISTIDINE KINASE C"/>
    <property type="match status" value="1"/>
</dbReference>
<dbReference type="InterPro" id="IPR003594">
    <property type="entry name" value="HATPase_dom"/>
</dbReference>
<sequence>MDPSATLMSSSASVLLVDDQPIVGEMVARALANESDITLHLCHDGREAVSVARELKPTVILQDLVMPGVEGLDVVRSYRADPATAHIPVIVLSSREQPIIKSAAFVAGASDYLVKLPDAIELIARIRYHSNSYIAALQRNEALDFLSHDMRSPLASILALIETHRGKQEPQQALLERIASHASTALALADGFARLARAQSEWLQVEEFDLGDLVEVAADQLWEKAQARHSRISVNIPAQAHPFVGDRLMLTRAVLNLIDNALKYGPAGSEVRCTLASSEESWSISVEDEGPGIPESAHEKALQRFGRLPSHVASNVDGYGLGLAFVNVAAMKHHGSVAMRRADTGFAVTLLLPRSAA</sequence>
<protein>
    <recommendedName>
        <fullName evidence="2">histidine kinase</fullName>
        <ecNumber evidence="2">2.7.13.3</ecNumber>
    </recommendedName>
</protein>
<feature type="domain" description="Histidine kinase" evidence="5">
    <location>
        <begin position="145"/>
        <end position="356"/>
    </location>
</feature>
<dbReference type="PRINTS" id="PR00344">
    <property type="entry name" value="BCTRLSENSOR"/>
</dbReference>
<reference evidence="7 8" key="1">
    <citation type="submission" date="2017-01" db="EMBL/GenBank/DDBJ databases">
        <title>Whole-Genome Shotgun Sequencing of Two beta-Proteobacterial Species in Search of the Bulgecin Biosynthetic Cluster.</title>
        <authorList>
            <person name="Horsman M.E."/>
            <person name="Marous D.R."/>
            <person name="Li R."/>
            <person name="Oliver R.A."/>
            <person name="Byun B."/>
            <person name="Emrich S.J."/>
            <person name="Boggess B."/>
            <person name="Townsend C.A."/>
            <person name="Mobashery S."/>
        </authorList>
    </citation>
    <scope>NUCLEOTIDE SEQUENCE [LARGE SCALE GENOMIC DNA]</scope>
    <source>
        <strain evidence="7 8">ATCC 31363</strain>
    </source>
</reference>
<comment type="caution">
    <text evidence="7">The sequence shown here is derived from an EMBL/GenBank/DDBJ whole genome shotgun (WGS) entry which is preliminary data.</text>
</comment>
<dbReference type="PROSITE" id="PS50110">
    <property type="entry name" value="RESPONSE_REGULATORY"/>
    <property type="match status" value="1"/>
</dbReference>
<dbReference type="InterPro" id="IPR036890">
    <property type="entry name" value="HATPase_C_sf"/>
</dbReference>
<dbReference type="PANTHER" id="PTHR43547">
    <property type="entry name" value="TWO-COMPONENT HISTIDINE KINASE"/>
    <property type="match status" value="1"/>
</dbReference>
<dbReference type="InterPro" id="IPR003661">
    <property type="entry name" value="HisK_dim/P_dom"/>
</dbReference>
<dbReference type="Gene3D" id="3.30.565.10">
    <property type="entry name" value="Histidine kinase-like ATPase, C-terminal domain"/>
    <property type="match status" value="1"/>
</dbReference>
<dbReference type="OrthoDB" id="9806704at2"/>
<accession>A0A2A4EZG0</accession>
<gene>
    <name evidence="7" type="ORF">BWP39_13200</name>
</gene>
<dbReference type="InterPro" id="IPR005467">
    <property type="entry name" value="His_kinase_dom"/>
</dbReference>
<dbReference type="SUPFAM" id="SSF47384">
    <property type="entry name" value="Homodimeric domain of signal transducing histidine kinase"/>
    <property type="match status" value="1"/>
</dbReference>
<evidence type="ECO:0000313" key="8">
    <source>
        <dbReference type="Proteomes" id="UP000218022"/>
    </source>
</evidence>
<dbReference type="EC" id="2.7.13.3" evidence="2"/>
<dbReference type="Pfam" id="PF02518">
    <property type="entry name" value="HATPase_c"/>
    <property type="match status" value="1"/>
</dbReference>
<keyword evidence="3 4" id="KW-0597">Phosphoprotein</keyword>
<dbReference type="SMART" id="SM00448">
    <property type="entry name" value="REC"/>
    <property type="match status" value="1"/>
</dbReference>
<dbReference type="GO" id="GO:0000155">
    <property type="term" value="F:phosphorelay sensor kinase activity"/>
    <property type="evidence" value="ECO:0007669"/>
    <property type="project" value="InterPro"/>
</dbReference>
<keyword evidence="7" id="KW-0808">Transferase</keyword>
<dbReference type="CDD" id="cd00075">
    <property type="entry name" value="HATPase"/>
    <property type="match status" value="1"/>
</dbReference>
<dbReference type="InterPro" id="IPR011006">
    <property type="entry name" value="CheY-like_superfamily"/>
</dbReference>
<dbReference type="EMBL" id="MTZV01000004">
    <property type="protein sequence ID" value="PCE25479.1"/>
    <property type="molecule type" value="Genomic_DNA"/>
</dbReference>
<evidence type="ECO:0000256" key="4">
    <source>
        <dbReference type="PROSITE-ProRule" id="PRU00169"/>
    </source>
</evidence>
<dbReference type="Pfam" id="PF00072">
    <property type="entry name" value="Response_reg"/>
    <property type="match status" value="1"/>
</dbReference>
<evidence type="ECO:0000259" key="6">
    <source>
        <dbReference type="PROSITE" id="PS50110"/>
    </source>
</evidence>
<evidence type="ECO:0000256" key="3">
    <source>
        <dbReference type="ARBA" id="ARBA00022553"/>
    </source>
</evidence>
<dbReference type="CDD" id="cd00082">
    <property type="entry name" value="HisKA"/>
    <property type="match status" value="1"/>
</dbReference>
<dbReference type="InterPro" id="IPR001789">
    <property type="entry name" value="Sig_transdc_resp-reg_receiver"/>
</dbReference>
<dbReference type="SMART" id="SM00387">
    <property type="entry name" value="HATPase_c"/>
    <property type="match status" value="1"/>
</dbReference>
<dbReference type="Pfam" id="PF00512">
    <property type="entry name" value="HisKA"/>
    <property type="match status" value="1"/>
</dbReference>
<dbReference type="PROSITE" id="PS50109">
    <property type="entry name" value="HIS_KIN"/>
    <property type="match status" value="1"/>
</dbReference>
<comment type="catalytic activity">
    <reaction evidence="1">
        <text>ATP + protein L-histidine = ADP + protein N-phospho-L-histidine.</text>
        <dbReference type="EC" id="2.7.13.3"/>
    </reaction>
</comment>
<dbReference type="AlphaFoldDB" id="A0A2A4EZG0"/>
<name>A0A2A4EZG0_9BURK</name>
<evidence type="ECO:0000256" key="1">
    <source>
        <dbReference type="ARBA" id="ARBA00000085"/>
    </source>
</evidence>
<feature type="modified residue" description="4-aspartylphosphate" evidence="4">
    <location>
        <position position="63"/>
    </location>
</feature>
<proteinExistence type="predicted"/>